<dbReference type="InterPro" id="IPR013083">
    <property type="entry name" value="Znf_RING/FYVE/PHD"/>
</dbReference>
<dbReference type="Pfam" id="PF18102">
    <property type="entry name" value="DTC"/>
    <property type="match status" value="1"/>
</dbReference>
<evidence type="ECO:0000256" key="5">
    <source>
        <dbReference type="ARBA" id="ARBA00022723"/>
    </source>
</evidence>
<dbReference type="GO" id="GO:0008270">
    <property type="term" value="F:zinc ion binding"/>
    <property type="evidence" value="ECO:0007669"/>
    <property type="project" value="UniProtKB-KW"/>
</dbReference>
<feature type="domain" description="RING-type" evidence="11">
    <location>
        <begin position="458"/>
        <end position="496"/>
    </location>
</feature>
<evidence type="ECO:0000256" key="2">
    <source>
        <dbReference type="ARBA" id="ARBA00004906"/>
    </source>
</evidence>
<feature type="compositionally biased region" description="Polar residues" evidence="10">
    <location>
        <begin position="82"/>
        <end position="105"/>
    </location>
</feature>
<dbReference type="GO" id="GO:0016567">
    <property type="term" value="P:protein ubiquitination"/>
    <property type="evidence" value="ECO:0007669"/>
    <property type="project" value="UniProtKB-UniRule"/>
</dbReference>
<evidence type="ECO:0000256" key="3">
    <source>
        <dbReference type="ARBA" id="ARBA00009413"/>
    </source>
</evidence>
<keyword evidence="5 9" id="KW-0479">Metal-binding</keyword>
<evidence type="ECO:0000256" key="10">
    <source>
        <dbReference type="SAM" id="MobiDB-lite"/>
    </source>
</evidence>
<name>V9KG98_CALMI</name>
<dbReference type="Pfam" id="PF13923">
    <property type="entry name" value="zf-C3HC4_2"/>
    <property type="match status" value="1"/>
</dbReference>
<evidence type="ECO:0000313" key="12">
    <source>
        <dbReference type="EMBL" id="AFO96836.1"/>
    </source>
</evidence>
<dbReference type="Gene3D" id="3.30.390.130">
    <property type="match status" value="1"/>
</dbReference>
<dbReference type="SMART" id="SM00184">
    <property type="entry name" value="RING"/>
    <property type="match status" value="1"/>
</dbReference>
<dbReference type="AlphaFoldDB" id="V9KG98"/>
<dbReference type="GO" id="GO:0061630">
    <property type="term" value="F:ubiquitin protein ligase activity"/>
    <property type="evidence" value="ECO:0007669"/>
    <property type="project" value="UniProtKB-UniRule"/>
</dbReference>
<dbReference type="InterPro" id="IPR001841">
    <property type="entry name" value="Znf_RING"/>
</dbReference>
<evidence type="ECO:0000259" key="11">
    <source>
        <dbReference type="PROSITE" id="PS50089"/>
    </source>
</evidence>
<reference evidence="12" key="1">
    <citation type="journal article" date="2014" name="Nature">
        <title>Elephant shark genome provides unique insights into gnathostome evolution.</title>
        <authorList>
            <consortium name="International Elephant Shark Genome Sequencing Consortium"/>
            <person name="Venkatesh B."/>
            <person name="Lee A.P."/>
            <person name="Ravi V."/>
            <person name="Maurya A.K."/>
            <person name="Lian M.M."/>
            <person name="Swann J.B."/>
            <person name="Ohta Y."/>
            <person name="Flajnik M.F."/>
            <person name="Sutoh Y."/>
            <person name="Kasahara M."/>
            <person name="Hoon S."/>
            <person name="Gangu V."/>
            <person name="Roy S.W."/>
            <person name="Irimia M."/>
            <person name="Korzh V."/>
            <person name="Kondrychyn I."/>
            <person name="Lim Z.W."/>
            <person name="Tay B.H."/>
            <person name="Tohari S."/>
            <person name="Kong K.W."/>
            <person name="Ho S."/>
            <person name="Lorente-Galdos B."/>
            <person name="Quilez J."/>
            <person name="Marques-Bonet T."/>
            <person name="Raney B.J."/>
            <person name="Ingham P.W."/>
            <person name="Tay A."/>
            <person name="Hillier L.W."/>
            <person name="Minx P."/>
            <person name="Boehm T."/>
            <person name="Wilson R.K."/>
            <person name="Brenner S."/>
            <person name="Warren W.C."/>
        </authorList>
    </citation>
    <scope>NUCLEOTIDE SEQUENCE</scope>
    <source>
        <tissue evidence="12">Testis</tissue>
    </source>
</reference>
<dbReference type="InterPro" id="IPR039398">
    <property type="entry name" value="Deltex_fam"/>
</dbReference>
<evidence type="ECO:0000256" key="9">
    <source>
        <dbReference type="RuleBase" id="RU367105"/>
    </source>
</evidence>
<comment type="catalytic activity">
    <reaction evidence="1 9">
        <text>S-ubiquitinyl-[E2 ubiquitin-conjugating enzyme]-L-cysteine + [acceptor protein]-L-lysine = [E2 ubiquitin-conjugating enzyme]-L-cysteine + N(6)-ubiquitinyl-[acceptor protein]-L-lysine.</text>
        <dbReference type="EC" id="2.3.2.27"/>
    </reaction>
</comment>
<organism evidence="12">
    <name type="scientific">Callorhinchus milii</name>
    <name type="common">Ghost shark</name>
    <dbReference type="NCBI Taxonomy" id="7868"/>
    <lineage>
        <taxon>Eukaryota</taxon>
        <taxon>Metazoa</taxon>
        <taxon>Chordata</taxon>
        <taxon>Craniata</taxon>
        <taxon>Vertebrata</taxon>
        <taxon>Chondrichthyes</taxon>
        <taxon>Holocephali</taxon>
        <taxon>Chimaeriformes</taxon>
        <taxon>Callorhinchidae</taxon>
        <taxon>Callorhinchus</taxon>
    </lineage>
</organism>
<feature type="region of interest" description="Disordered" evidence="10">
    <location>
        <begin position="67"/>
        <end position="111"/>
    </location>
</feature>
<dbReference type="CDD" id="cd09633">
    <property type="entry name" value="Deltex_C"/>
    <property type="match status" value="1"/>
</dbReference>
<dbReference type="SUPFAM" id="SSF57850">
    <property type="entry name" value="RING/U-box"/>
    <property type="match status" value="1"/>
</dbReference>
<comment type="subcellular location">
    <subcellularLocation>
        <location evidence="9">Cytoplasm</location>
    </subcellularLocation>
</comment>
<dbReference type="Gene3D" id="3.30.40.10">
    <property type="entry name" value="Zinc/RING finger domain, C3HC4 (zinc finger)"/>
    <property type="match status" value="1"/>
</dbReference>
<comment type="pathway">
    <text evidence="2 9">Protein modification; protein ubiquitination.</text>
</comment>
<dbReference type="PANTHER" id="PTHR12622">
    <property type="entry name" value="DELTEX-RELATED"/>
    <property type="match status" value="1"/>
</dbReference>
<evidence type="ECO:0000256" key="7">
    <source>
        <dbReference type="ARBA" id="ARBA00022833"/>
    </source>
</evidence>
<proteinExistence type="evidence at transcript level"/>
<keyword evidence="4 9" id="KW-0808">Transferase</keyword>
<evidence type="ECO:0000256" key="6">
    <source>
        <dbReference type="ARBA" id="ARBA00022771"/>
    </source>
</evidence>
<keyword evidence="9" id="KW-0963">Cytoplasm</keyword>
<evidence type="ECO:0000256" key="1">
    <source>
        <dbReference type="ARBA" id="ARBA00000900"/>
    </source>
</evidence>
<comment type="similarity">
    <text evidence="3 9">Belongs to the Deltex family.</text>
</comment>
<dbReference type="UniPathway" id="UPA00143"/>
<dbReference type="EMBL" id="JW864319">
    <property type="protein sequence ID" value="AFO96836.1"/>
    <property type="molecule type" value="mRNA"/>
</dbReference>
<evidence type="ECO:0000256" key="8">
    <source>
        <dbReference type="PROSITE-ProRule" id="PRU00175"/>
    </source>
</evidence>
<dbReference type="InterPro" id="IPR039399">
    <property type="entry name" value="Deltex_C_sf"/>
</dbReference>
<dbReference type="EC" id="2.3.2.27" evidence="9"/>
<accession>V9KG98</accession>
<dbReference type="GO" id="GO:0005737">
    <property type="term" value="C:cytoplasm"/>
    <property type="evidence" value="ECO:0007669"/>
    <property type="project" value="UniProtKB-SubCell"/>
</dbReference>
<sequence length="635" mass="71297">MEKRIQTFCNKNKLGDVGRVRSGDPGSWVITFKNEKAAKEILSMKSIRLEDYGDVKISDAGLTHQATVRDTQQSLDDKMGKSQDNQLGSSMSLPNQVRSDTPNLNQGGGTALDKGMRIQQGRDQGATAAVDQDFSLSTPGRPAVMGATSPQRKIHDIKLDTISLPLHHYDYISKMYEREIQVICDKYKVDLCPEVKLSVRAQGHFSVKKAQDEYSKIFQEVIPNLEKRSIPFPPDVKDEMPKILAKYSKLMADKVKDGYSLTGPRQEIDCAEGEVWRAVHRSEQEKNSGSKFLDEGFDINPFHCHVLRLEFAAELIDIENKYKVLINFHDKDSDMKRLCIKSPLGSSSMVRQALEVLISFYQTVGTNMVMVHLERGADLEAVVKAWHTVRSKYRNMFVENSRMFSLAGMKETVVEAVNELHAMLGRKVFQEVPGLGKWSDVKISKQAGGNMDDQDNKCPICLDFMKNKKTLQCKHSFCTSCIEMALTNRNCCPICQTVFGSMQGNQPDGTMSQHILQSSLPGFNCPTIVIKYDIPDGIQQRCHPNPGQRFTGTSRTAYLPNNREGQHVMKLLKKAFHLKHIFTVGTSITSGQKDVVTWNDIHHKTSQYGGPQSFGYPDPGYLSRVCDELKAKGIV</sequence>
<keyword evidence="7 9" id="KW-0862">Zinc</keyword>
<dbReference type="PROSITE" id="PS50089">
    <property type="entry name" value="ZF_RING_2"/>
    <property type="match status" value="1"/>
</dbReference>
<protein>
    <recommendedName>
        <fullName evidence="9">E3 ubiquitin-protein ligase</fullName>
        <ecNumber evidence="9">2.3.2.27</ecNumber>
    </recommendedName>
</protein>
<dbReference type="GO" id="GO:0007219">
    <property type="term" value="P:Notch signaling pathway"/>
    <property type="evidence" value="ECO:0007669"/>
    <property type="project" value="InterPro"/>
</dbReference>
<dbReference type="PROSITE" id="PS00518">
    <property type="entry name" value="ZF_RING_1"/>
    <property type="match status" value="1"/>
</dbReference>
<evidence type="ECO:0000256" key="4">
    <source>
        <dbReference type="ARBA" id="ARBA00022679"/>
    </source>
</evidence>
<dbReference type="InterPro" id="IPR017907">
    <property type="entry name" value="Znf_RING_CS"/>
</dbReference>
<keyword evidence="6 8" id="KW-0863">Zinc-finger</keyword>
<dbReference type="InterPro" id="IPR039396">
    <property type="entry name" value="Deltex_C"/>
</dbReference>